<protein>
    <submittedName>
        <fullName evidence="1">Uncharacterized protein</fullName>
    </submittedName>
</protein>
<proteinExistence type="predicted"/>
<evidence type="ECO:0000313" key="2">
    <source>
        <dbReference type="Proteomes" id="UP000095759"/>
    </source>
</evidence>
<name>A0A1E5P1R6_9ACTN</name>
<accession>A0A1E5P1R6</accession>
<dbReference type="InterPro" id="IPR011024">
    <property type="entry name" value="G_crystallin-like"/>
</dbReference>
<sequence length="203" mass="22730">MTVTAQKREAWAQIQARPNTPDLARYLDEGRPPVSGAVRPLEPEVPVVLDGEVFEDLERLNAIMRKQAIYTTRLSDGGAVALGVFTDRAAMLSEAHSLDREAALDFGLPTFTRVWEDANEGGDRLELEHGFHWPNLLNVPRGFLHTQNWNDIVSSISVCAFDVDLFWDINLSGPQFFVPAGNRFPDLNAFGWNDAVSSFICWE</sequence>
<dbReference type="Gene3D" id="2.60.20.10">
    <property type="entry name" value="Crystallins"/>
    <property type="match status" value="1"/>
</dbReference>
<dbReference type="Proteomes" id="UP000095759">
    <property type="component" value="Unassembled WGS sequence"/>
</dbReference>
<dbReference type="EMBL" id="MEHJ01000001">
    <property type="protein sequence ID" value="OEJ23437.1"/>
    <property type="molecule type" value="Genomic_DNA"/>
</dbReference>
<dbReference type="SUPFAM" id="SSF49695">
    <property type="entry name" value="gamma-Crystallin-like"/>
    <property type="match status" value="1"/>
</dbReference>
<dbReference type="RefSeq" id="WP_069933587.1">
    <property type="nucleotide sequence ID" value="NZ_MEHJ01000001.1"/>
</dbReference>
<dbReference type="AlphaFoldDB" id="A0A1E5P1R6"/>
<organism evidence="1 2">
    <name type="scientific">Streptomyces agglomeratus</name>
    <dbReference type="NCBI Taxonomy" id="285458"/>
    <lineage>
        <taxon>Bacteria</taxon>
        <taxon>Bacillati</taxon>
        <taxon>Actinomycetota</taxon>
        <taxon>Actinomycetes</taxon>
        <taxon>Kitasatosporales</taxon>
        <taxon>Streptomycetaceae</taxon>
        <taxon>Streptomyces</taxon>
    </lineage>
</organism>
<reference evidence="1 2" key="1">
    <citation type="submission" date="2016-08" db="EMBL/GenBank/DDBJ databases">
        <title>Complete genome sequence of Streptomyces agglomeratus strain 6-3-2, a novel anti-MRSA actinomycete isolated from Wuli of Tebit, China.</title>
        <authorList>
            <person name="Chen X."/>
        </authorList>
    </citation>
    <scope>NUCLEOTIDE SEQUENCE [LARGE SCALE GENOMIC DNA]</scope>
    <source>
        <strain evidence="1 2">6-3-2</strain>
    </source>
</reference>
<evidence type="ECO:0000313" key="1">
    <source>
        <dbReference type="EMBL" id="OEJ23437.1"/>
    </source>
</evidence>
<dbReference type="OrthoDB" id="3520230at2"/>
<keyword evidence="2" id="KW-1185">Reference proteome</keyword>
<gene>
    <name evidence="1" type="ORF">AS594_01965</name>
</gene>
<comment type="caution">
    <text evidence="1">The sequence shown here is derived from an EMBL/GenBank/DDBJ whole genome shotgun (WGS) entry which is preliminary data.</text>
</comment>